<evidence type="ECO:0000313" key="1">
    <source>
        <dbReference type="EMBL" id="KAJ8316760.1"/>
    </source>
</evidence>
<dbReference type="EMBL" id="JARBDR010000252">
    <property type="protein sequence ID" value="KAJ8316760.1"/>
    <property type="molecule type" value="Genomic_DNA"/>
</dbReference>
<protein>
    <submittedName>
        <fullName evidence="1">Uncharacterized protein</fullName>
    </submittedName>
</protein>
<dbReference type="Proteomes" id="UP001217089">
    <property type="component" value="Unassembled WGS sequence"/>
</dbReference>
<sequence>MSILKKGAVPSIFSFRPQTATKRKRKDQPFSIQEVESVQMEVTIESDAVEVPTSISSTENTNTSPHVQDTAVQCTLLDNYGKIVRFGRREKGELTVIMINRYLLNKQVTERTCSAVYPVFSKSYIQTDY</sequence>
<comment type="caution">
    <text evidence="1">The sequence shown here is derived from an EMBL/GenBank/DDBJ whole genome shotgun (WGS) entry which is preliminary data.</text>
</comment>
<gene>
    <name evidence="1" type="ORF">KUTeg_005706</name>
</gene>
<name>A0ABQ9FHI0_TEGGR</name>
<reference evidence="1 2" key="1">
    <citation type="submission" date="2022-12" db="EMBL/GenBank/DDBJ databases">
        <title>Chromosome-level genome of Tegillarca granosa.</title>
        <authorList>
            <person name="Kim J."/>
        </authorList>
    </citation>
    <scope>NUCLEOTIDE SEQUENCE [LARGE SCALE GENOMIC DNA]</scope>
    <source>
        <strain evidence="1">Teg-2019</strain>
        <tissue evidence="1">Adductor muscle</tissue>
    </source>
</reference>
<organism evidence="1 2">
    <name type="scientific">Tegillarca granosa</name>
    <name type="common">Malaysian cockle</name>
    <name type="synonym">Anadara granosa</name>
    <dbReference type="NCBI Taxonomy" id="220873"/>
    <lineage>
        <taxon>Eukaryota</taxon>
        <taxon>Metazoa</taxon>
        <taxon>Spiralia</taxon>
        <taxon>Lophotrochozoa</taxon>
        <taxon>Mollusca</taxon>
        <taxon>Bivalvia</taxon>
        <taxon>Autobranchia</taxon>
        <taxon>Pteriomorphia</taxon>
        <taxon>Arcoida</taxon>
        <taxon>Arcoidea</taxon>
        <taxon>Arcidae</taxon>
        <taxon>Tegillarca</taxon>
    </lineage>
</organism>
<keyword evidence="2" id="KW-1185">Reference proteome</keyword>
<accession>A0ABQ9FHI0</accession>
<evidence type="ECO:0000313" key="2">
    <source>
        <dbReference type="Proteomes" id="UP001217089"/>
    </source>
</evidence>
<proteinExistence type="predicted"/>